<name>A0A4Y8L3C3_9BACT</name>
<evidence type="ECO:0000313" key="1">
    <source>
        <dbReference type="EMBL" id="TFD97179.1"/>
    </source>
</evidence>
<dbReference type="Proteomes" id="UP000297861">
    <property type="component" value="Unassembled WGS sequence"/>
</dbReference>
<reference evidence="1 2" key="1">
    <citation type="submission" date="2019-03" db="EMBL/GenBank/DDBJ databases">
        <title>San Antonio Military Medical Center submission to MRSN (WRAIR), pending publication.</title>
        <authorList>
            <person name="Blyth D.M."/>
            <person name="Mccarthy S.L."/>
            <person name="Schall S.E."/>
            <person name="Stam J.A."/>
            <person name="Ong A.C."/>
            <person name="Mcgann P.T."/>
        </authorList>
    </citation>
    <scope>NUCLEOTIDE SEQUENCE [LARGE SCALE GENOMIC DNA]</scope>
    <source>
        <strain evidence="1 2">MRSN571793</strain>
    </source>
</reference>
<proteinExistence type="predicted"/>
<dbReference type="OrthoDB" id="9889162at2"/>
<accession>A0A4Y8L3C3</accession>
<comment type="caution">
    <text evidence="1">The sequence shown here is derived from an EMBL/GenBank/DDBJ whole genome shotgun (WGS) entry which is preliminary data.</text>
</comment>
<sequence length="91" mass="10819">MEFLKVGDFWTYQIPEWDNYEKDILEKILFKLDFISVSGYIMALEADVWKIEYQDNTFRLANDLVHGCEIKTDSEEALPLMQELIKKLPLE</sequence>
<dbReference type="AlphaFoldDB" id="A0A4Y8L3C3"/>
<protein>
    <submittedName>
        <fullName evidence="1">Uncharacterized protein</fullName>
    </submittedName>
</protein>
<organism evidence="1 2">
    <name type="scientific">Dysgonomonas capnocytophagoides</name>
    <dbReference type="NCBI Taxonomy" id="45254"/>
    <lineage>
        <taxon>Bacteria</taxon>
        <taxon>Pseudomonadati</taxon>
        <taxon>Bacteroidota</taxon>
        <taxon>Bacteroidia</taxon>
        <taxon>Bacteroidales</taxon>
        <taxon>Dysgonomonadaceae</taxon>
        <taxon>Dysgonomonas</taxon>
    </lineage>
</organism>
<gene>
    <name evidence="1" type="ORF">E2605_05785</name>
</gene>
<dbReference type="EMBL" id="SOML01000003">
    <property type="protein sequence ID" value="TFD97179.1"/>
    <property type="molecule type" value="Genomic_DNA"/>
</dbReference>
<dbReference type="STRING" id="1121485.GCA_000426485_01257"/>
<keyword evidence="2" id="KW-1185">Reference proteome</keyword>
<evidence type="ECO:0000313" key="2">
    <source>
        <dbReference type="Proteomes" id="UP000297861"/>
    </source>
</evidence>
<dbReference type="RefSeq" id="WP_134435789.1">
    <property type="nucleotide sequence ID" value="NZ_SOML01000003.1"/>
</dbReference>